<dbReference type="EMBL" id="JALNTZ010000004">
    <property type="protein sequence ID" value="KAJ3654372.1"/>
    <property type="molecule type" value="Genomic_DNA"/>
</dbReference>
<name>A0AA38IHV8_9CUCU</name>
<proteinExistence type="predicted"/>
<evidence type="ECO:0000313" key="2">
    <source>
        <dbReference type="Proteomes" id="UP001168821"/>
    </source>
</evidence>
<keyword evidence="2" id="KW-1185">Reference proteome</keyword>
<reference evidence="1" key="1">
    <citation type="journal article" date="2023" name="G3 (Bethesda)">
        <title>Whole genome assemblies of Zophobas morio and Tenebrio molitor.</title>
        <authorList>
            <person name="Kaur S."/>
            <person name="Stinson S.A."/>
            <person name="diCenzo G.C."/>
        </authorList>
    </citation>
    <scope>NUCLEOTIDE SEQUENCE</scope>
    <source>
        <strain evidence="1">QUZm001</strain>
    </source>
</reference>
<organism evidence="1 2">
    <name type="scientific">Zophobas morio</name>
    <dbReference type="NCBI Taxonomy" id="2755281"/>
    <lineage>
        <taxon>Eukaryota</taxon>
        <taxon>Metazoa</taxon>
        <taxon>Ecdysozoa</taxon>
        <taxon>Arthropoda</taxon>
        <taxon>Hexapoda</taxon>
        <taxon>Insecta</taxon>
        <taxon>Pterygota</taxon>
        <taxon>Neoptera</taxon>
        <taxon>Endopterygota</taxon>
        <taxon>Coleoptera</taxon>
        <taxon>Polyphaga</taxon>
        <taxon>Cucujiformia</taxon>
        <taxon>Tenebrionidae</taxon>
        <taxon>Zophobas</taxon>
    </lineage>
</organism>
<dbReference type="AlphaFoldDB" id="A0AA38IHV8"/>
<gene>
    <name evidence="1" type="ORF">Zmor_013564</name>
</gene>
<accession>A0AA38IHV8</accession>
<evidence type="ECO:0000313" key="1">
    <source>
        <dbReference type="EMBL" id="KAJ3654372.1"/>
    </source>
</evidence>
<dbReference type="Proteomes" id="UP001168821">
    <property type="component" value="Unassembled WGS sequence"/>
</dbReference>
<sequence length="80" mass="8931">MVDAPVLQNSFRRNSGIDRNANSHIIVHYLKSQWGLMGIRRRFQPGFIAALSACNCRRPNPPVPSEGIAKELAEVVKLMS</sequence>
<protein>
    <submittedName>
        <fullName evidence="1">Uncharacterized protein</fullName>
    </submittedName>
</protein>
<comment type="caution">
    <text evidence="1">The sequence shown here is derived from an EMBL/GenBank/DDBJ whole genome shotgun (WGS) entry which is preliminary data.</text>
</comment>